<name>A0A2C4PTU0_9BACI</name>
<dbReference type="EMBL" id="NUSP01000051">
    <property type="protein sequence ID" value="PHD55632.1"/>
    <property type="molecule type" value="Genomic_DNA"/>
</dbReference>
<dbReference type="Pfam" id="PF01520">
    <property type="entry name" value="Amidase_3"/>
    <property type="match status" value="1"/>
</dbReference>
<organism evidence="2 3">
    <name type="scientific">Bacillus wiedmannii</name>
    <dbReference type="NCBI Taxonomy" id="1890302"/>
    <lineage>
        <taxon>Bacteria</taxon>
        <taxon>Bacillati</taxon>
        <taxon>Bacillota</taxon>
        <taxon>Bacilli</taxon>
        <taxon>Bacillales</taxon>
        <taxon>Bacillaceae</taxon>
        <taxon>Bacillus</taxon>
        <taxon>Bacillus cereus group</taxon>
    </lineage>
</organism>
<accession>A0A2C4PTU0</accession>
<comment type="caution">
    <text evidence="2">The sequence shown here is derived from an EMBL/GenBank/DDBJ whole genome shotgun (WGS) entry which is preliminary data.</text>
</comment>
<reference evidence="2 3" key="1">
    <citation type="submission" date="2017-09" db="EMBL/GenBank/DDBJ databases">
        <title>Large-scale bioinformatics analysis of Bacillus genomes uncovers conserved roles of natural products in bacterial physiology.</title>
        <authorList>
            <consortium name="Agbiome Team Llc"/>
            <person name="Bleich R.M."/>
            <person name="Grubbs K.J."/>
            <person name="Santa Maria K.C."/>
            <person name="Allen S.E."/>
            <person name="Farag S."/>
            <person name="Shank E.A."/>
            <person name="Bowers A."/>
        </authorList>
    </citation>
    <scope>NUCLEOTIDE SEQUENCE [LARGE SCALE GENOMIC DNA]</scope>
    <source>
        <strain evidence="2 3">AFS044295</strain>
    </source>
</reference>
<dbReference type="SMART" id="SM00646">
    <property type="entry name" value="Ami_3"/>
    <property type="match status" value="1"/>
</dbReference>
<evidence type="ECO:0000259" key="1">
    <source>
        <dbReference type="SMART" id="SM00646"/>
    </source>
</evidence>
<dbReference type="RefSeq" id="WP_098816209.1">
    <property type="nucleotide sequence ID" value="NZ_NUSP01000051.1"/>
</dbReference>
<dbReference type="GO" id="GO:0009253">
    <property type="term" value="P:peptidoglycan catabolic process"/>
    <property type="evidence" value="ECO:0007669"/>
    <property type="project" value="InterPro"/>
</dbReference>
<dbReference type="AlphaFoldDB" id="A0A2C4PTU0"/>
<evidence type="ECO:0000313" key="3">
    <source>
        <dbReference type="Proteomes" id="UP000223364"/>
    </source>
</evidence>
<gene>
    <name evidence="2" type="ORF">COF57_29620</name>
</gene>
<keyword evidence="2" id="KW-0378">Hydrolase</keyword>
<dbReference type="CDD" id="cd02696">
    <property type="entry name" value="MurNAc-LAA"/>
    <property type="match status" value="1"/>
</dbReference>
<proteinExistence type="predicted"/>
<dbReference type="InterPro" id="IPR002508">
    <property type="entry name" value="MurNAc-LAA_cat"/>
</dbReference>
<dbReference type="GO" id="GO:0008745">
    <property type="term" value="F:N-acetylmuramoyl-L-alanine amidase activity"/>
    <property type="evidence" value="ECO:0007669"/>
    <property type="project" value="InterPro"/>
</dbReference>
<feature type="domain" description="MurNAc-LAA" evidence="1">
    <location>
        <begin position="78"/>
        <end position="171"/>
    </location>
</feature>
<sequence>MGKFAGSGGHNYIVQGANSIYGKEHVEDRRFLDAVAKYVQAAGWGYVNCSDEVGTTKYDVWNNAANNHLRVKDSTVDFQFHLNATPGGNGCEVWLHPSYGNRELAAKISKAMADAFGLRDRGIKFSTELGWINKTKTGLLPEICFIDNENDMNAFRANFDKAAKAVAEVIVGRSINGGNGSKDNVQANVQTNEPPFAPTEWRQGRLRCNVNVNLRSRPVITDNVIQVLPAGSEHTFFAIVPEKNGVHWWYDIGGGRFVREDNVKEV</sequence>
<dbReference type="Gene3D" id="3.40.630.40">
    <property type="entry name" value="Zn-dependent exopeptidases"/>
    <property type="match status" value="1"/>
</dbReference>
<protein>
    <submittedName>
        <fullName evidence="2">Cell wall hydrolase</fullName>
    </submittedName>
</protein>
<dbReference type="Proteomes" id="UP000223364">
    <property type="component" value="Unassembled WGS sequence"/>
</dbReference>
<dbReference type="SUPFAM" id="SSF53187">
    <property type="entry name" value="Zn-dependent exopeptidases"/>
    <property type="match status" value="1"/>
</dbReference>
<evidence type="ECO:0000313" key="2">
    <source>
        <dbReference type="EMBL" id="PHD55632.1"/>
    </source>
</evidence>